<feature type="compositionally biased region" description="Acidic residues" evidence="7">
    <location>
        <begin position="176"/>
        <end position="198"/>
    </location>
</feature>
<dbReference type="PANTHER" id="PTHR43591:SF24">
    <property type="entry name" value="2-METHOXY-6-POLYPRENYL-1,4-BENZOQUINOL METHYLASE, MITOCHONDRIAL"/>
    <property type="match status" value="1"/>
</dbReference>
<keyword evidence="6" id="KW-0999">Mitochondrion inner membrane</keyword>
<dbReference type="CDD" id="cd02440">
    <property type="entry name" value="AdoMet_MTases"/>
    <property type="match status" value="1"/>
</dbReference>
<dbReference type="GO" id="GO:0008425">
    <property type="term" value="F:2-methoxy-6-polyprenyl-1,4-benzoquinol methyltransferase activity"/>
    <property type="evidence" value="ECO:0007669"/>
    <property type="project" value="UniProtKB-UniRule"/>
</dbReference>
<dbReference type="InterPro" id="IPR014813">
    <property type="entry name" value="Gnl3_N_dom"/>
</dbReference>
<feature type="binding site" evidence="6">
    <location>
        <position position="312"/>
    </location>
    <ligand>
        <name>S-adenosyl-L-methionine</name>
        <dbReference type="ChEBI" id="CHEBI:59789"/>
    </ligand>
</feature>
<dbReference type="OrthoDB" id="8300214at2759"/>
<comment type="similarity">
    <text evidence="6">Belongs to the class I-like SAM-binding methyltransferase superfamily. MenG/UbiE family.</text>
</comment>
<keyword evidence="3 6" id="KW-0808">Transferase</keyword>
<feature type="region of interest" description="Disordered" evidence="7">
    <location>
        <begin position="71"/>
        <end position="201"/>
    </location>
</feature>
<dbReference type="InterPro" id="IPR004033">
    <property type="entry name" value="UbiE/COQ5_MeTrFase"/>
</dbReference>
<dbReference type="NCBIfam" id="TIGR01934">
    <property type="entry name" value="MenG_MenH_UbiE"/>
    <property type="match status" value="1"/>
</dbReference>
<evidence type="ECO:0000256" key="6">
    <source>
        <dbReference type="HAMAP-Rule" id="MF_03191"/>
    </source>
</evidence>
<dbReference type="PANTHER" id="PTHR43591">
    <property type="entry name" value="METHYLTRANSFERASE"/>
    <property type="match status" value="1"/>
</dbReference>
<evidence type="ECO:0000256" key="2">
    <source>
        <dbReference type="ARBA" id="ARBA00022603"/>
    </source>
</evidence>
<name>A0A9P6IZB3_MORAP</name>
<dbReference type="HAMAP" id="MF_01813">
    <property type="entry name" value="MenG_UbiE_methyltr"/>
    <property type="match status" value="1"/>
</dbReference>
<dbReference type="EMBL" id="JAAAHY010001130">
    <property type="protein sequence ID" value="KAF9952309.1"/>
    <property type="molecule type" value="Genomic_DNA"/>
</dbReference>
<keyword evidence="6" id="KW-0496">Mitochondrion</keyword>
<evidence type="ECO:0000256" key="5">
    <source>
        <dbReference type="ARBA" id="ARBA00023242"/>
    </source>
</evidence>
<dbReference type="GO" id="GO:0032259">
    <property type="term" value="P:methylation"/>
    <property type="evidence" value="ECO:0007669"/>
    <property type="project" value="UniProtKB-KW"/>
</dbReference>
<feature type="compositionally biased region" description="Basic and acidic residues" evidence="7">
    <location>
        <begin position="71"/>
        <end position="91"/>
    </location>
</feature>
<dbReference type="GO" id="GO:0005634">
    <property type="term" value="C:nucleus"/>
    <property type="evidence" value="ECO:0007669"/>
    <property type="project" value="UniProtKB-SubCell"/>
</dbReference>
<dbReference type="Pfam" id="PF08701">
    <property type="entry name" value="GN3L_Grn1"/>
    <property type="match status" value="1"/>
</dbReference>
<evidence type="ECO:0000313" key="10">
    <source>
        <dbReference type="Proteomes" id="UP000738359"/>
    </source>
</evidence>
<dbReference type="Gene3D" id="3.40.50.150">
    <property type="entry name" value="Vaccinia Virus protein VP39"/>
    <property type="match status" value="1"/>
</dbReference>
<comment type="function">
    <text evidence="6">Methyltransferase required for the conversion of 2-polyprenyl-6-methoxy-1,4-benzoquinol (DDMQH2) to 2-polyprenyl-3-methyl-6-methoxy-1,4-benzoquinol (DMQH2).</text>
</comment>
<dbReference type="FunFam" id="3.40.50.150:FF:000208">
    <property type="entry name" value="2-methoxy-6-polyprenyl-1,4-benzoquinol methylase, mitochondrial"/>
    <property type="match status" value="1"/>
</dbReference>
<dbReference type="GO" id="GO:0031314">
    <property type="term" value="C:extrinsic component of mitochondrial inner membrane"/>
    <property type="evidence" value="ECO:0007669"/>
    <property type="project" value="UniProtKB-UniRule"/>
</dbReference>
<dbReference type="InterPro" id="IPR023576">
    <property type="entry name" value="UbiE/COQ5_MeTrFase_CS"/>
</dbReference>
<evidence type="ECO:0000259" key="8">
    <source>
        <dbReference type="Pfam" id="PF08701"/>
    </source>
</evidence>
<evidence type="ECO:0000256" key="3">
    <source>
        <dbReference type="ARBA" id="ARBA00022679"/>
    </source>
</evidence>
<proteinExistence type="inferred from homology"/>
<feature type="compositionally biased region" description="Low complexity" evidence="7">
    <location>
        <begin position="129"/>
        <end position="139"/>
    </location>
</feature>
<organism evidence="9 10">
    <name type="scientific">Mortierella alpina</name>
    <name type="common">Oleaginous fungus</name>
    <name type="synonym">Mortierella renispora</name>
    <dbReference type="NCBI Taxonomy" id="64518"/>
    <lineage>
        <taxon>Eukaryota</taxon>
        <taxon>Fungi</taxon>
        <taxon>Fungi incertae sedis</taxon>
        <taxon>Mucoromycota</taxon>
        <taxon>Mortierellomycotina</taxon>
        <taxon>Mortierellomycetes</taxon>
        <taxon>Mortierellales</taxon>
        <taxon>Mortierellaceae</taxon>
        <taxon>Mortierella</taxon>
    </lineage>
</organism>
<keyword evidence="10" id="KW-1185">Reference proteome</keyword>
<dbReference type="PROSITE" id="PS51608">
    <property type="entry name" value="SAM_MT_UBIE"/>
    <property type="match status" value="1"/>
</dbReference>
<dbReference type="PROSITE" id="PS01183">
    <property type="entry name" value="UBIE_1"/>
    <property type="match status" value="1"/>
</dbReference>
<comment type="pathway">
    <text evidence="6">Cofactor biosynthesis; ubiquinone biosynthesis.</text>
</comment>
<dbReference type="InterPro" id="IPR029063">
    <property type="entry name" value="SAM-dependent_MTases_sf"/>
</dbReference>
<accession>A0A9P6IZB3</accession>
<dbReference type="Proteomes" id="UP000738359">
    <property type="component" value="Unassembled WGS sequence"/>
</dbReference>
<reference evidence="9" key="1">
    <citation type="journal article" date="2020" name="Fungal Divers.">
        <title>Resolving the Mortierellaceae phylogeny through synthesis of multi-gene phylogenetics and phylogenomics.</title>
        <authorList>
            <person name="Vandepol N."/>
            <person name="Liber J."/>
            <person name="Desiro A."/>
            <person name="Na H."/>
            <person name="Kennedy M."/>
            <person name="Barry K."/>
            <person name="Grigoriev I.V."/>
            <person name="Miller A.N."/>
            <person name="O'Donnell K."/>
            <person name="Stajich J.E."/>
            <person name="Bonito G."/>
        </authorList>
    </citation>
    <scope>NUCLEOTIDE SEQUENCE</scope>
    <source>
        <strain evidence="9">CK1249</strain>
    </source>
</reference>
<comment type="subcellular location">
    <subcellularLocation>
        <location evidence="6">Mitochondrion inner membrane</location>
        <topology evidence="6">Peripheral membrane protein</topology>
        <orientation evidence="6">Matrix side</orientation>
    </subcellularLocation>
    <subcellularLocation>
        <location evidence="1">Nucleus</location>
    </subcellularLocation>
</comment>
<keyword evidence="6" id="KW-0472">Membrane</keyword>
<evidence type="ECO:0000313" key="9">
    <source>
        <dbReference type="EMBL" id="KAF9952309.1"/>
    </source>
</evidence>
<keyword evidence="5" id="KW-0539">Nucleus</keyword>
<comment type="caution">
    <text evidence="6">Lacks conserved residue(s) required for the propagation of feature annotation.</text>
</comment>
<sequence>MSPRKKITSKRIPANHRYKIEKRVKDHHRKLRKDAKNKPNGQYRNKKDPGIPNNFPGKEKILQQIADEKLKAQEEKDKQKEIRRKAAEKARKANKARNINPAEPAKEKKAKEAISTEGVLSKAAKRKATAAAATSSPATKKTKTTKKAAAKEKEEEEEDADADAPYNFAEHFVSGEGDEEVEEEEEAEEEEEEEDDDTTAASVKASLGLSYTLKNCGLLDIDQGPSPTAGSSQQRQSLGSSNTQPETHFGFQNVPENMKEALVKQVFASVATNYDIMNDVMSGGVHRLWKDHFIRTLAPTPGTKLLDVAGGTGDIAMRFLDYCKETHGDNSAQVTVFDINPNMLQVGQERFAKTPYHNTSQVSFMEGNAENLEHIPDNSMDAYTIAFGIRNCTHVDRVLKEAHRVLKPGGRFMCLEFSKVENPVIAKAYDVFSFDVIPTMGQLIANDRDSYQYLVESIRKFPPQKEFAKMIKDAGFTVMGQGYEDLTFGVAAIHSGFKL</sequence>
<dbReference type="PROSITE" id="PS01184">
    <property type="entry name" value="UBIE_2"/>
    <property type="match status" value="1"/>
</dbReference>
<keyword evidence="4 6" id="KW-0949">S-adenosyl-L-methionine</keyword>
<feature type="compositionally biased region" description="Basic residues" evidence="7">
    <location>
        <begin position="1"/>
        <end position="35"/>
    </location>
</feature>
<feature type="compositionally biased region" description="Basic and acidic residues" evidence="7">
    <location>
        <begin position="104"/>
        <end position="114"/>
    </location>
</feature>
<feature type="binding site" evidence="6">
    <location>
        <begin position="368"/>
        <end position="369"/>
    </location>
    <ligand>
        <name>S-adenosyl-L-methionine</name>
        <dbReference type="ChEBI" id="CHEBI:59789"/>
    </ligand>
</feature>
<comment type="subunit">
    <text evidence="6">Component of a multi-subunit COQ enzyme complex, composed of at least COQ3, COQ4, COQ5, COQ6, COQ7 and COQ9.</text>
</comment>
<evidence type="ECO:0000256" key="1">
    <source>
        <dbReference type="ARBA" id="ARBA00004123"/>
    </source>
</evidence>
<evidence type="ECO:0000256" key="7">
    <source>
        <dbReference type="SAM" id="MobiDB-lite"/>
    </source>
</evidence>
<feature type="domain" description="Guanine nucleotide-binding protein-like 3 N-terminal" evidence="8">
    <location>
        <begin position="15"/>
        <end position="83"/>
    </location>
</feature>
<gene>
    <name evidence="6 9" type="primary">COQ5</name>
    <name evidence="9" type="ORF">BGZ70_000646</name>
</gene>
<feature type="compositionally biased region" description="Low complexity" evidence="7">
    <location>
        <begin position="230"/>
        <end position="241"/>
    </location>
</feature>
<evidence type="ECO:0000256" key="4">
    <source>
        <dbReference type="ARBA" id="ARBA00022691"/>
    </source>
</evidence>
<dbReference type="AlphaFoldDB" id="A0A9P6IZB3"/>
<protein>
    <recommendedName>
        <fullName evidence="6">2-methoxy-6-polyprenyl-1,4-benzoquinol methylase, mitochondrial</fullName>
        <ecNumber evidence="6">2.1.1.201</ecNumber>
    </recommendedName>
    <alternativeName>
        <fullName evidence="6">Ubiquinone biosynthesis methyltransferase COQ5</fullName>
    </alternativeName>
</protein>
<dbReference type="EC" id="2.1.1.201" evidence="6"/>
<dbReference type="SUPFAM" id="SSF53335">
    <property type="entry name" value="S-adenosyl-L-methionine-dependent methyltransferases"/>
    <property type="match status" value="1"/>
</dbReference>
<feature type="region of interest" description="Disordered" evidence="7">
    <location>
        <begin position="1"/>
        <end position="58"/>
    </location>
</feature>
<feature type="region of interest" description="Disordered" evidence="7">
    <location>
        <begin position="222"/>
        <end position="250"/>
    </location>
</feature>
<feature type="binding site" evidence="6">
    <location>
        <position position="338"/>
    </location>
    <ligand>
        <name>S-adenosyl-L-methionine</name>
        <dbReference type="ChEBI" id="CHEBI:59789"/>
    </ligand>
</feature>
<keyword evidence="2 6" id="KW-0489">Methyltransferase</keyword>
<comment type="caution">
    <text evidence="9">The sequence shown here is derived from an EMBL/GenBank/DDBJ whole genome shotgun (WGS) entry which is preliminary data.</text>
</comment>
<keyword evidence="6" id="KW-0831">Ubiquinone biosynthesis</keyword>
<dbReference type="Pfam" id="PF01209">
    <property type="entry name" value="Ubie_methyltran"/>
    <property type="match status" value="1"/>
</dbReference>
<comment type="catalytic activity">
    <reaction evidence="6">
        <text>a 2-methoxy-6-(all-trans-polyprenyl)benzene-1,4-diol + S-adenosyl-L-methionine = a 5-methoxy-2-methyl-3-(all-trans-polyprenyl)benzene-1,4-diol + S-adenosyl-L-homocysteine + H(+)</text>
        <dbReference type="Rhea" id="RHEA:28286"/>
        <dbReference type="Rhea" id="RHEA-COMP:10858"/>
        <dbReference type="Rhea" id="RHEA-COMP:10859"/>
        <dbReference type="ChEBI" id="CHEBI:15378"/>
        <dbReference type="ChEBI" id="CHEBI:57856"/>
        <dbReference type="ChEBI" id="CHEBI:59789"/>
        <dbReference type="ChEBI" id="CHEBI:84166"/>
        <dbReference type="ChEBI" id="CHEBI:84167"/>
        <dbReference type="EC" id="2.1.1.201"/>
    </reaction>
</comment>